<evidence type="ECO:0000259" key="2">
    <source>
        <dbReference type="Pfam" id="PF02698"/>
    </source>
</evidence>
<dbReference type="InterPro" id="IPR003848">
    <property type="entry name" value="DUF218"/>
</dbReference>
<keyword evidence="4" id="KW-1185">Reference proteome</keyword>
<dbReference type="Proteomes" id="UP000190637">
    <property type="component" value="Unassembled WGS sequence"/>
</dbReference>
<name>A0A1T4RT17_9ACTN</name>
<dbReference type="STRING" id="1122192.SAMN02745673_02958"/>
<evidence type="ECO:0000313" key="3">
    <source>
        <dbReference type="EMBL" id="SKA19093.1"/>
    </source>
</evidence>
<sequence>MRLAKTNVPRRWALWGLSALLALVALAPMVWVRSSTSDSRFVPSEVPERPVAIVLGAGLRADGTPTTLLARRLDIAAGLYHSERVHALLVSGDNSHDAYNETDAMRAYLVAAGVPEAKVVGDHAGFSTWESCARAREIFGVEAATVVTQAFHLPRAVALCRAAGIDTVGAADASWEARPTATAYGHLREFPAALKAALDAWLRPDPTFLGPRETGVDEALAAPRD</sequence>
<dbReference type="PANTHER" id="PTHR30336">
    <property type="entry name" value="INNER MEMBRANE PROTEIN, PROBABLE PERMEASE"/>
    <property type="match status" value="1"/>
</dbReference>
<dbReference type="CDD" id="cd06259">
    <property type="entry name" value="YdcF-like"/>
    <property type="match status" value="1"/>
</dbReference>
<feature type="transmembrane region" description="Helical" evidence="1">
    <location>
        <begin position="12"/>
        <end position="31"/>
    </location>
</feature>
<dbReference type="PANTHER" id="PTHR30336:SF6">
    <property type="entry name" value="INTEGRAL MEMBRANE PROTEIN"/>
    <property type="match status" value="1"/>
</dbReference>
<organism evidence="3 4">
    <name type="scientific">Marinactinospora thermotolerans DSM 45154</name>
    <dbReference type="NCBI Taxonomy" id="1122192"/>
    <lineage>
        <taxon>Bacteria</taxon>
        <taxon>Bacillati</taxon>
        <taxon>Actinomycetota</taxon>
        <taxon>Actinomycetes</taxon>
        <taxon>Streptosporangiales</taxon>
        <taxon>Nocardiopsidaceae</taxon>
        <taxon>Marinactinospora</taxon>
    </lineage>
</organism>
<keyword evidence="1" id="KW-0472">Membrane</keyword>
<evidence type="ECO:0000313" key="4">
    <source>
        <dbReference type="Proteomes" id="UP000190637"/>
    </source>
</evidence>
<gene>
    <name evidence="3" type="ORF">SAMN02745673_02958</name>
</gene>
<dbReference type="AlphaFoldDB" id="A0A1T4RT17"/>
<reference evidence="3 4" key="1">
    <citation type="submission" date="2017-02" db="EMBL/GenBank/DDBJ databases">
        <authorList>
            <person name="Peterson S.W."/>
        </authorList>
    </citation>
    <scope>NUCLEOTIDE SEQUENCE [LARGE SCALE GENOMIC DNA]</scope>
    <source>
        <strain evidence="3 4">DSM 45154</strain>
    </source>
</reference>
<evidence type="ECO:0000256" key="1">
    <source>
        <dbReference type="SAM" id="Phobius"/>
    </source>
</evidence>
<protein>
    <submittedName>
        <fullName evidence="3">Protein SanA, affects membrane permeability for vancomycin</fullName>
    </submittedName>
</protein>
<dbReference type="Pfam" id="PF02698">
    <property type="entry name" value="DUF218"/>
    <property type="match status" value="1"/>
</dbReference>
<keyword evidence="1" id="KW-0812">Transmembrane</keyword>
<accession>A0A1T4RT17</accession>
<dbReference type="GO" id="GO:0005886">
    <property type="term" value="C:plasma membrane"/>
    <property type="evidence" value="ECO:0007669"/>
    <property type="project" value="TreeGrafter"/>
</dbReference>
<feature type="domain" description="DUF218" evidence="2">
    <location>
        <begin position="51"/>
        <end position="179"/>
    </location>
</feature>
<proteinExistence type="predicted"/>
<dbReference type="EMBL" id="FUWS01000007">
    <property type="protein sequence ID" value="SKA19093.1"/>
    <property type="molecule type" value="Genomic_DNA"/>
</dbReference>
<keyword evidence="1" id="KW-1133">Transmembrane helix</keyword>
<dbReference type="InterPro" id="IPR051599">
    <property type="entry name" value="Cell_Envelope_Assoc"/>
</dbReference>